<name>A0A6C0CD04_9ZZZZ</name>
<evidence type="ECO:0000256" key="1">
    <source>
        <dbReference type="SAM" id="MobiDB-lite"/>
    </source>
</evidence>
<feature type="compositionally biased region" description="Basic residues" evidence="1">
    <location>
        <begin position="653"/>
        <end position="692"/>
    </location>
</feature>
<proteinExistence type="predicted"/>
<sequence>MNIKGMMATDNPQQCSNDDLEEGVCWKIKPQTMKAVIDHSKFLARTASPDTDANLQQKVRELNLNPAYGDDRPYTTMRGDTGSGIDLDELIELNDDSLYIDMQAYAVDISNPTIAELFRKTIEELNDKEILTIAKEFKKIGNEKFKSINYYDCERDYRHGILILEKSNDTSEKFNLLWALQSNLINSLIKQEEFDKARTELDKLDCSNVTDKQKQAKCLKKQKYYKNIITEKLTPSSSEEPPSKKARVPQAEAPPAVAVKKSELDGKLDFADKHLEDGGKAYSDNEYETAEALYREGIELLTSIKDSELDGHGFERKAKTLWETQVALVESIIKQGRPAAEEKKMITCMGNNIQECEDEKRRVNMLQVAARKARYIAKDEHGNPRNPPPSKKDFIREIHEKIREYGGGNFRANYDQNAAARVVYNLTNHYLKGDDKRIKKLKQADIKLSKKLSTYENYSIDVLQLIHHDYYVEEVLAGELFKIVTDLLELNYTYIPPTEQQPRQQAQQQQSRYGHYQETAPPEDLIKRMVTELEQYIQILIAQAVNMSRFENIKQKMIDYLRGGHSRNQITDKAITLAVDRMSIKYRNKEGVFASVFEPPPGKMEDLIELFTNMGLPVPPNEVLKSELYNAYNNVETAFRLLTAKVFRDGGSKRRRPTLRRTKKRKTNKIKTTKKKKKTRKKKKRSTKRKRR</sequence>
<accession>A0A6C0CD04</accession>
<evidence type="ECO:0000313" key="2">
    <source>
        <dbReference type="EMBL" id="QHT02458.1"/>
    </source>
</evidence>
<reference evidence="2" key="1">
    <citation type="journal article" date="2020" name="Nature">
        <title>Giant virus diversity and host interactions through global metagenomics.</title>
        <authorList>
            <person name="Schulz F."/>
            <person name="Roux S."/>
            <person name="Paez-Espino D."/>
            <person name="Jungbluth S."/>
            <person name="Walsh D.A."/>
            <person name="Denef V.J."/>
            <person name="McMahon K.D."/>
            <person name="Konstantinidis K.T."/>
            <person name="Eloe-Fadrosh E.A."/>
            <person name="Kyrpides N.C."/>
            <person name="Woyke T."/>
        </authorList>
    </citation>
    <scope>NUCLEOTIDE SEQUENCE</scope>
    <source>
        <strain evidence="2">GVMAG-M-3300020595-32</strain>
    </source>
</reference>
<dbReference type="AlphaFoldDB" id="A0A6C0CD04"/>
<dbReference type="Gene3D" id="1.25.40.10">
    <property type="entry name" value="Tetratricopeptide repeat domain"/>
    <property type="match status" value="1"/>
</dbReference>
<protein>
    <submittedName>
        <fullName evidence="2">Uncharacterized protein</fullName>
    </submittedName>
</protein>
<feature type="region of interest" description="Disordered" evidence="1">
    <location>
        <begin position="232"/>
        <end position="255"/>
    </location>
</feature>
<organism evidence="2">
    <name type="scientific">viral metagenome</name>
    <dbReference type="NCBI Taxonomy" id="1070528"/>
    <lineage>
        <taxon>unclassified sequences</taxon>
        <taxon>metagenomes</taxon>
        <taxon>organismal metagenomes</taxon>
    </lineage>
</organism>
<feature type="region of interest" description="Disordered" evidence="1">
    <location>
        <begin position="650"/>
        <end position="692"/>
    </location>
</feature>
<dbReference type="InterPro" id="IPR011990">
    <property type="entry name" value="TPR-like_helical_dom_sf"/>
</dbReference>
<dbReference type="EMBL" id="MN739395">
    <property type="protein sequence ID" value="QHT02458.1"/>
    <property type="molecule type" value="Genomic_DNA"/>
</dbReference>